<evidence type="ECO:0000256" key="3">
    <source>
        <dbReference type="PIRSR" id="PIRSR001365-1"/>
    </source>
</evidence>
<keyword evidence="1 2" id="KW-0456">Lyase</keyword>
<dbReference type="Proteomes" id="UP000283975">
    <property type="component" value="Unassembled WGS sequence"/>
</dbReference>
<dbReference type="Proteomes" id="UP000284543">
    <property type="component" value="Unassembled WGS sequence"/>
</dbReference>
<comment type="caution">
    <text evidence="5">The sequence shown here is derived from an EMBL/GenBank/DDBJ whole genome shotgun (WGS) entry which is preliminary data.</text>
</comment>
<dbReference type="AlphaFoldDB" id="A0A412YZG4"/>
<dbReference type="InterPro" id="IPR013785">
    <property type="entry name" value="Aldolase_TIM"/>
</dbReference>
<name>A0A412YZG4_9FIRM</name>
<dbReference type="RefSeq" id="WP_002567209.1">
    <property type="nucleotide sequence ID" value="NZ_CABKUK010000007.1"/>
</dbReference>
<reference evidence="7 8" key="1">
    <citation type="submission" date="2018-08" db="EMBL/GenBank/DDBJ databases">
        <title>A genome reference for cultivated species of the human gut microbiota.</title>
        <authorList>
            <person name="Zou Y."/>
            <person name="Xue W."/>
            <person name="Luo G."/>
        </authorList>
    </citation>
    <scope>NUCLEOTIDE SEQUENCE [LARGE SCALE GENOMIC DNA]</scope>
    <source>
        <strain evidence="5 8">AF14-18</strain>
        <strain evidence="6 7">AM35-14</strain>
    </source>
</reference>
<dbReference type="GO" id="GO:0019262">
    <property type="term" value="P:N-acetylneuraminate catabolic process"/>
    <property type="evidence" value="ECO:0007669"/>
    <property type="project" value="TreeGrafter"/>
</dbReference>
<protein>
    <submittedName>
        <fullName evidence="5">Dihydrodipicolinate synthase family protein</fullName>
    </submittedName>
</protein>
<evidence type="ECO:0000313" key="8">
    <source>
        <dbReference type="Proteomes" id="UP000284543"/>
    </source>
</evidence>
<proteinExistence type="inferred from homology"/>
<evidence type="ECO:0000256" key="1">
    <source>
        <dbReference type="ARBA" id="ARBA00023239"/>
    </source>
</evidence>
<dbReference type="Pfam" id="PF00701">
    <property type="entry name" value="DHDPS"/>
    <property type="match status" value="1"/>
</dbReference>
<dbReference type="SUPFAM" id="SSF51569">
    <property type="entry name" value="Aldolase"/>
    <property type="match status" value="1"/>
</dbReference>
<dbReference type="EMBL" id="QRZM01000011">
    <property type="protein sequence ID" value="RGV73029.1"/>
    <property type="molecule type" value="Genomic_DNA"/>
</dbReference>
<sequence length="307" mass="35114">MSRFEMNQIKGVIPAMMTFFDREENVDTECTRRMVEFMLEHGADGFYLTGSTGECFTMTVEERNLVVDTVIDQVKGRVPVVVHVGDIGTKKSIELAEHAYRAGADAISSVPPFYWKFRAGDIYNYYRDISESTPLPMVVYNIQLAGLMDMDLLLQLAGLPNVHGLKYTARSHDEMGFIKETLGPDFMIYSGCDEMAFSGMCSGADGIIGSFYNLFPDLYKQILKKVEESDIKGGMRLQRIADEVIFAALKYDFPSVLHNLMNWRGLESGYSRRPFYNYQDSELEGLKEDIRRIKDRYQAEELDMFRL</sequence>
<feature type="active site" description="Schiff-base intermediate with substrate" evidence="3">
    <location>
        <position position="166"/>
    </location>
</feature>
<dbReference type="PRINTS" id="PR00146">
    <property type="entry name" value="DHPICSNTHASE"/>
</dbReference>
<dbReference type="EMBL" id="QSHZ01000004">
    <property type="protein sequence ID" value="RHC57673.1"/>
    <property type="molecule type" value="Genomic_DNA"/>
</dbReference>
<dbReference type="GO" id="GO:0005829">
    <property type="term" value="C:cytosol"/>
    <property type="evidence" value="ECO:0007669"/>
    <property type="project" value="TreeGrafter"/>
</dbReference>
<feature type="binding site" evidence="4">
    <location>
        <position position="52"/>
    </location>
    <ligand>
        <name>pyruvate</name>
        <dbReference type="ChEBI" id="CHEBI:15361"/>
    </ligand>
</feature>
<feature type="binding site" evidence="4">
    <location>
        <position position="208"/>
    </location>
    <ligand>
        <name>pyruvate</name>
        <dbReference type="ChEBI" id="CHEBI:15361"/>
    </ligand>
</feature>
<dbReference type="Gene3D" id="3.20.20.70">
    <property type="entry name" value="Aldolase class I"/>
    <property type="match status" value="1"/>
</dbReference>
<feature type="active site" description="Proton donor/acceptor" evidence="3">
    <location>
        <position position="140"/>
    </location>
</feature>
<evidence type="ECO:0000313" key="6">
    <source>
        <dbReference type="EMBL" id="RHC57673.1"/>
    </source>
</evidence>
<evidence type="ECO:0000313" key="7">
    <source>
        <dbReference type="Proteomes" id="UP000283975"/>
    </source>
</evidence>
<comment type="similarity">
    <text evidence="2">Belongs to the DapA family.</text>
</comment>
<dbReference type="PANTHER" id="PTHR42849:SF1">
    <property type="entry name" value="N-ACETYLNEURAMINATE LYASE"/>
    <property type="match status" value="1"/>
</dbReference>
<dbReference type="CDD" id="cd00408">
    <property type="entry name" value="DHDPS-like"/>
    <property type="match status" value="1"/>
</dbReference>
<dbReference type="PANTHER" id="PTHR42849">
    <property type="entry name" value="N-ACETYLNEURAMINATE LYASE"/>
    <property type="match status" value="1"/>
</dbReference>
<dbReference type="PIRSF" id="PIRSF001365">
    <property type="entry name" value="DHDPS"/>
    <property type="match status" value="1"/>
</dbReference>
<dbReference type="KEGG" id="cbol:CGC65_12465"/>
<gene>
    <name evidence="6" type="ORF">DW839_05585</name>
    <name evidence="5" type="ORF">DWW02_21685</name>
</gene>
<evidence type="ECO:0000256" key="2">
    <source>
        <dbReference type="PIRNR" id="PIRNR001365"/>
    </source>
</evidence>
<accession>A0A412YZG4</accession>
<evidence type="ECO:0000313" key="5">
    <source>
        <dbReference type="EMBL" id="RGV73029.1"/>
    </source>
</evidence>
<dbReference type="GO" id="GO:0008747">
    <property type="term" value="F:N-acetylneuraminate lyase activity"/>
    <property type="evidence" value="ECO:0007669"/>
    <property type="project" value="TreeGrafter"/>
</dbReference>
<dbReference type="InterPro" id="IPR002220">
    <property type="entry name" value="DapA-like"/>
</dbReference>
<organism evidence="5 8">
    <name type="scientific">Enterocloster bolteae</name>
    <dbReference type="NCBI Taxonomy" id="208479"/>
    <lineage>
        <taxon>Bacteria</taxon>
        <taxon>Bacillati</taxon>
        <taxon>Bacillota</taxon>
        <taxon>Clostridia</taxon>
        <taxon>Lachnospirales</taxon>
        <taxon>Lachnospiraceae</taxon>
        <taxon>Enterocloster</taxon>
    </lineage>
</organism>
<dbReference type="SMART" id="SM01130">
    <property type="entry name" value="DHDPS"/>
    <property type="match status" value="1"/>
</dbReference>
<evidence type="ECO:0000256" key="4">
    <source>
        <dbReference type="PIRSR" id="PIRSR001365-2"/>
    </source>
</evidence>